<dbReference type="Proteomes" id="UP000314985">
    <property type="component" value="Chromosome 5"/>
</dbReference>
<protein>
    <submittedName>
        <fullName evidence="2">Uncharacterized protein</fullName>
    </submittedName>
</protein>
<keyword evidence="1" id="KW-0812">Transmembrane</keyword>
<name>A0A4X1V5B7_PIG</name>
<reference evidence="2 3" key="1">
    <citation type="submission" date="2017-08" db="EMBL/GenBank/DDBJ databases">
        <title>USMARCv1.0.</title>
        <authorList>
            <person name="Hannum G.I."/>
            <person name="Koren S."/>
            <person name="Schroeder S.G."/>
            <person name="Chin S.C."/>
            <person name="Nonneman D.J."/>
            <person name="Becker S.A."/>
            <person name="Rosen B.D."/>
            <person name="Bickhart D.M."/>
            <person name="Putnam N.H."/>
            <person name="Green R.E."/>
            <person name="Tuggle C.K."/>
            <person name="Liu H."/>
            <person name="Rohrer G.A."/>
            <person name="Warr A."/>
            <person name="Hall R."/>
            <person name="Kim K."/>
            <person name="Hume D.A."/>
            <person name="Talbot R."/>
            <person name="Chow W."/>
            <person name="Howe K."/>
            <person name="Schwartz A.S."/>
            <person name="Watson M."/>
            <person name="Archibald A.L."/>
            <person name="Phillippy A.M."/>
            <person name="Smith T.P.L."/>
        </authorList>
    </citation>
    <scope>NUCLEOTIDE SEQUENCE [LARGE SCALE GENOMIC DNA]</scope>
</reference>
<organism evidence="2 3">
    <name type="scientific">Sus scrofa</name>
    <name type="common">Pig</name>
    <dbReference type="NCBI Taxonomy" id="9823"/>
    <lineage>
        <taxon>Eukaryota</taxon>
        <taxon>Metazoa</taxon>
        <taxon>Chordata</taxon>
        <taxon>Craniata</taxon>
        <taxon>Vertebrata</taxon>
        <taxon>Euteleostomi</taxon>
        <taxon>Mammalia</taxon>
        <taxon>Eutheria</taxon>
        <taxon>Laurasiatheria</taxon>
        <taxon>Artiodactyla</taxon>
        <taxon>Suina</taxon>
        <taxon>Suidae</taxon>
        <taxon>Sus</taxon>
    </lineage>
</organism>
<dbReference type="AlphaFoldDB" id="A0A4X1V5B7"/>
<feature type="transmembrane region" description="Helical" evidence="1">
    <location>
        <begin position="40"/>
        <end position="57"/>
    </location>
</feature>
<keyword evidence="1" id="KW-0472">Membrane</keyword>
<sequence>MFTIILYKTNNYTRKMSASFSSNLRSWERLHRTREHPPQFQQLLGLYFFFLVFTVLVI</sequence>
<evidence type="ECO:0000313" key="2">
    <source>
        <dbReference type="Ensembl" id="ENSSSCP00070035990.1"/>
    </source>
</evidence>
<proteinExistence type="predicted"/>
<reference evidence="2" key="2">
    <citation type="submission" date="2025-08" db="UniProtKB">
        <authorList>
            <consortium name="Ensembl"/>
        </authorList>
    </citation>
    <scope>IDENTIFICATION</scope>
</reference>
<keyword evidence="1" id="KW-1133">Transmembrane helix</keyword>
<evidence type="ECO:0000313" key="3">
    <source>
        <dbReference type="Proteomes" id="UP000314985"/>
    </source>
</evidence>
<evidence type="ECO:0000256" key="1">
    <source>
        <dbReference type="SAM" id="Phobius"/>
    </source>
</evidence>
<dbReference type="Ensembl" id="ENSSSCT00070042792.1">
    <property type="protein sequence ID" value="ENSSSCP00070035990.1"/>
    <property type="gene ID" value="ENSSSCG00070021524.1"/>
</dbReference>
<accession>A0A4X1V5B7</accession>